<feature type="coiled-coil region" evidence="8">
    <location>
        <begin position="422"/>
        <end position="456"/>
    </location>
</feature>
<evidence type="ECO:0000256" key="5">
    <source>
        <dbReference type="ARBA" id="ARBA00022679"/>
    </source>
</evidence>
<keyword evidence="9" id="KW-0472">Membrane</keyword>
<dbReference type="SUPFAM" id="SSF55874">
    <property type="entry name" value="ATPase domain of HSP90 chaperone/DNA topoisomerase II/histidine kinase"/>
    <property type="match status" value="1"/>
</dbReference>
<evidence type="ECO:0000259" key="10">
    <source>
        <dbReference type="PROSITE" id="PS50109"/>
    </source>
</evidence>
<organism evidence="14 15">
    <name type="scientific">Salinivibrio sharmensis</name>
    <dbReference type="NCBI Taxonomy" id="390883"/>
    <lineage>
        <taxon>Bacteria</taxon>
        <taxon>Pseudomonadati</taxon>
        <taxon>Pseudomonadota</taxon>
        <taxon>Gammaproteobacteria</taxon>
        <taxon>Vibrionales</taxon>
        <taxon>Vibrionaceae</taxon>
        <taxon>Salinivibrio</taxon>
    </lineage>
</organism>
<comment type="catalytic activity">
    <reaction evidence="1">
        <text>ATP + protein L-histidine = ADP + protein N-phospho-L-histidine.</text>
        <dbReference type="EC" id="2.7.13.3"/>
    </reaction>
</comment>
<evidence type="ECO:0000313" key="15">
    <source>
        <dbReference type="Proteomes" id="UP000188627"/>
    </source>
</evidence>
<evidence type="ECO:0000256" key="1">
    <source>
        <dbReference type="ARBA" id="ARBA00000085"/>
    </source>
</evidence>
<feature type="domain" description="Histidine kinase" evidence="10">
    <location>
        <begin position="466"/>
        <end position="684"/>
    </location>
</feature>
<dbReference type="Gene3D" id="3.30.450.20">
    <property type="entry name" value="PAS domain"/>
    <property type="match status" value="2"/>
</dbReference>
<dbReference type="CDD" id="cd06225">
    <property type="entry name" value="HAMP"/>
    <property type="match status" value="1"/>
</dbReference>
<dbReference type="SMART" id="SM00388">
    <property type="entry name" value="HisKA"/>
    <property type="match status" value="1"/>
</dbReference>
<dbReference type="CDD" id="cd00082">
    <property type="entry name" value="HisKA"/>
    <property type="match status" value="1"/>
</dbReference>
<dbReference type="GO" id="GO:0016301">
    <property type="term" value="F:kinase activity"/>
    <property type="evidence" value="ECO:0007669"/>
    <property type="project" value="UniProtKB-KW"/>
</dbReference>
<comment type="caution">
    <text evidence="14">The sequence shown here is derived from an EMBL/GenBank/DDBJ whole genome shotgun (WGS) entry which is preliminary data.</text>
</comment>
<keyword evidence="9" id="KW-0812">Transmembrane</keyword>
<evidence type="ECO:0000256" key="6">
    <source>
        <dbReference type="ARBA" id="ARBA00022777"/>
    </source>
</evidence>
<dbReference type="InterPro" id="IPR001789">
    <property type="entry name" value="Sig_transdc_resp-reg_receiver"/>
</dbReference>
<dbReference type="EMBL" id="MUFC01000006">
    <property type="protein sequence ID" value="OOE88655.1"/>
    <property type="molecule type" value="Genomic_DNA"/>
</dbReference>
<dbReference type="Gene3D" id="1.10.8.500">
    <property type="entry name" value="HAMP domain in histidine kinase"/>
    <property type="match status" value="1"/>
</dbReference>
<evidence type="ECO:0000313" key="14">
    <source>
        <dbReference type="EMBL" id="OOE88655.1"/>
    </source>
</evidence>
<dbReference type="CDD" id="cd22890">
    <property type="entry name" value="ChiS-DBD"/>
    <property type="match status" value="1"/>
</dbReference>
<feature type="domain" description="Response regulatory" evidence="11">
    <location>
        <begin position="729"/>
        <end position="845"/>
    </location>
</feature>
<evidence type="ECO:0000256" key="4">
    <source>
        <dbReference type="ARBA" id="ARBA00022553"/>
    </source>
</evidence>
<dbReference type="Gene3D" id="3.40.50.2300">
    <property type="match status" value="1"/>
</dbReference>
<dbReference type="InterPro" id="IPR000014">
    <property type="entry name" value="PAS"/>
</dbReference>
<dbReference type="SUPFAM" id="SSF55785">
    <property type="entry name" value="PYP-like sensor domain (PAS domain)"/>
    <property type="match status" value="1"/>
</dbReference>
<evidence type="ECO:0000256" key="3">
    <source>
        <dbReference type="ARBA" id="ARBA00012438"/>
    </source>
</evidence>
<dbReference type="SMART" id="SM00387">
    <property type="entry name" value="HATPase_c"/>
    <property type="match status" value="1"/>
</dbReference>
<dbReference type="Gene3D" id="1.10.287.130">
    <property type="match status" value="1"/>
</dbReference>
<dbReference type="Pfam" id="PF00512">
    <property type="entry name" value="HisKA"/>
    <property type="match status" value="1"/>
</dbReference>
<feature type="coiled-coil region" evidence="8">
    <location>
        <begin position="846"/>
        <end position="877"/>
    </location>
</feature>
<dbReference type="InterPro" id="IPR011006">
    <property type="entry name" value="CheY-like_superfamily"/>
</dbReference>
<evidence type="ECO:0000256" key="9">
    <source>
        <dbReference type="SAM" id="Phobius"/>
    </source>
</evidence>
<feature type="domain" description="HAMP" evidence="13">
    <location>
        <begin position="377"/>
        <end position="430"/>
    </location>
</feature>
<dbReference type="Gene3D" id="3.30.565.10">
    <property type="entry name" value="Histidine kinase-like ATPase, C-terminal domain"/>
    <property type="match status" value="1"/>
</dbReference>
<dbReference type="InterPro" id="IPR035965">
    <property type="entry name" value="PAS-like_dom_sf"/>
</dbReference>
<dbReference type="PRINTS" id="PR00344">
    <property type="entry name" value="BCTRLSENSOR"/>
</dbReference>
<dbReference type="InterPro" id="IPR003661">
    <property type="entry name" value="HisK_dim/P_dom"/>
</dbReference>
<dbReference type="Pfam" id="PF02518">
    <property type="entry name" value="HATPase_c"/>
    <property type="match status" value="1"/>
</dbReference>
<feature type="domain" description="PAS" evidence="12">
    <location>
        <begin position="877"/>
        <end position="919"/>
    </location>
</feature>
<dbReference type="Pfam" id="PF00072">
    <property type="entry name" value="Response_reg"/>
    <property type="match status" value="1"/>
</dbReference>
<dbReference type="CDD" id="cd18774">
    <property type="entry name" value="PDC2_HK_sensor"/>
    <property type="match status" value="1"/>
</dbReference>
<comment type="subcellular location">
    <subcellularLocation>
        <location evidence="2">Membrane</location>
    </subcellularLocation>
</comment>
<dbReference type="CDD" id="cd16922">
    <property type="entry name" value="HATPase_EvgS-ArcB-TorS-like"/>
    <property type="match status" value="1"/>
</dbReference>
<dbReference type="SUPFAM" id="SSF158472">
    <property type="entry name" value="HAMP domain-like"/>
    <property type="match status" value="1"/>
</dbReference>
<dbReference type="PROSITE" id="PS50112">
    <property type="entry name" value="PAS"/>
    <property type="match status" value="1"/>
</dbReference>
<keyword evidence="9" id="KW-1133">Transmembrane helix</keyword>
<sequence>MKTLFTAYPFKRLHHTLMLAFLLLSLLPLILVALFFLNAHSQDLQEQSTAHLLSVRDSKQQQINDYFDAKEAEVLGFVASELAYASGGHFYGLVNAFQRLRPNIDAARDYAQRRYYLGSGERVKTPVRKDDPNYSATERYRLLHKRYHRAYQALLARADFDDLLLVDKQGNVTYSVKKLGNFGTNLLSGPHRDARLGQTFATLQQQTQQTKGKLDPTPKVIISDFSAEETDTRVAWLGAPIIQQGYLHSYALFRLPSHALTRLMAPRETNAIETHLVGDDGKTRAHSTNNSQLVNNTPAIEKALAGETGVTRYQTQSGQTMLAAYTPIRTHGLKWGLVAEVPTQVAYARIHQLQQLFIVAMLLAILAVVIASHYMSNFITRPLLQLTWAAEKVSAGDLDTQIHHTRRRDEIGRLAVSFARMRHAIREKLALIRQQNQALEANITTIRAQNEELHVANKLKDEFLATTSHELRTPLHGMIGIAEALIDGANGPISRDHQYQLSIIVNSGQRLAKLVDDLLDYHKMRYGQLDLEQGPVNLNAITQLVLSLAKHLKKDKPLDIINQLSDTPIWVHADSQRLEQVMYNLLGNAIKFTDAGKIVISADTLDDRVRIQVVDTGKGIPAEQLSTVFEPLAQAVSSHYHYQHGAGLGLSISRQLVELMGGQLYVSSQPQVGTTFSFTLPRVDEPPVLSTELTAFSTQHVYQDDTRETLAHFSSDVVSQSQHNHNGLHILVVDDEPTNQQVLASFLNIEGYQVSTASDGRTAIEHIATTKPDLVLLDVLMPGMSGFEVCEQLREQFNHAALPIIMLTALNQPDDRIYGFEIGANDYLCKPFDKRELAARIATHLAASQAEQRRQENQRLEQALEQSARQQASLLETQSWLISQLSLAPEAMLGMRRDGQVRFVNQAAASLFGREQDEVKRMHGQALVKAPEQANHMERYQGPLTIYIEGQPQDVDGMLLRFPAESDIDSLYVINTDAPVSQSRIQSLESAIEALSGYALGGDSRQLETLKAMGGEFEALAEKAQHQQQDKTNTRRQLIVDAMVASLDYWEEATGKSKFDFAEQSGLWRVYLDRSSLQTRTLDKYLLLETLPKTPRWRTVLSSIRFILDHCDKRSSTRTQLESYYQQLRQLLLDD</sequence>
<dbReference type="EC" id="2.7.13.3" evidence="3"/>
<dbReference type="InterPro" id="IPR003660">
    <property type="entry name" value="HAMP_dom"/>
</dbReference>
<proteinExistence type="predicted"/>
<evidence type="ECO:0000256" key="7">
    <source>
        <dbReference type="PROSITE-ProRule" id="PRU00169"/>
    </source>
</evidence>
<dbReference type="PROSITE" id="PS50109">
    <property type="entry name" value="HIS_KIN"/>
    <property type="match status" value="1"/>
</dbReference>
<evidence type="ECO:0000259" key="11">
    <source>
        <dbReference type="PROSITE" id="PS50110"/>
    </source>
</evidence>
<evidence type="ECO:0000256" key="2">
    <source>
        <dbReference type="ARBA" id="ARBA00004370"/>
    </source>
</evidence>
<evidence type="ECO:0000259" key="13">
    <source>
        <dbReference type="PROSITE" id="PS50885"/>
    </source>
</evidence>
<dbReference type="PANTHER" id="PTHR43047:SF64">
    <property type="entry name" value="HISTIDINE KINASE CONTAINING CHEY-HOMOLOGOUS RECEIVER DOMAIN AND PAS DOMAIN-RELATED"/>
    <property type="match status" value="1"/>
</dbReference>
<keyword evidence="5" id="KW-0808">Transferase</keyword>
<dbReference type="InterPro" id="IPR036097">
    <property type="entry name" value="HisK_dim/P_sf"/>
</dbReference>
<protein>
    <recommendedName>
        <fullName evidence="3">histidine kinase</fullName>
        <ecNumber evidence="3">2.7.13.3</ecNumber>
    </recommendedName>
</protein>
<reference evidence="15" key="1">
    <citation type="submission" date="2017-01" db="EMBL/GenBank/DDBJ databases">
        <title>Draft genome of the species Salinivibrio sharmensis.</title>
        <authorList>
            <person name="Lopez-Hermoso C."/>
            <person name="De La Haba R."/>
            <person name="Sanchez-Porro C."/>
            <person name="Ventosa A."/>
        </authorList>
    </citation>
    <scope>NUCLEOTIDE SEQUENCE [LARGE SCALE GENOMIC DNA]</scope>
    <source>
        <strain evidence="15">CBH463</strain>
    </source>
</reference>
<evidence type="ECO:0000259" key="12">
    <source>
        <dbReference type="PROSITE" id="PS50112"/>
    </source>
</evidence>
<dbReference type="InterPro" id="IPR005467">
    <property type="entry name" value="His_kinase_dom"/>
</dbReference>
<name>A0ABX3KI40_9GAMM</name>
<accession>A0ABX3KI40</accession>
<keyword evidence="4 7" id="KW-0597">Phosphoprotein</keyword>
<evidence type="ECO:0000256" key="8">
    <source>
        <dbReference type="SAM" id="Coils"/>
    </source>
</evidence>
<dbReference type="InterPro" id="IPR003594">
    <property type="entry name" value="HATPase_dom"/>
</dbReference>
<keyword evidence="8" id="KW-0175">Coiled coil</keyword>
<dbReference type="SMART" id="SM00304">
    <property type="entry name" value="HAMP"/>
    <property type="match status" value="1"/>
</dbReference>
<dbReference type="RefSeq" id="WP_077772132.1">
    <property type="nucleotide sequence ID" value="NZ_MUFC01000006.1"/>
</dbReference>
<dbReference type="SUPFAM" id="SSF52172">
    <property type="entry name" value="CheY-like"/>
    <property type="match status" value="1"/>
</dbReference>
<dbReference type="CDD" id="cd17538">
    <property type="entry name" value="REC_D1_PleD-like"/>
    <property type="match status" value="1"/>
</dbReference>
<keyword evidence="15" id="KW-1185">Reference proteome</keyword>
<dbReference type="SUPFAM" id="SSF47384">
    <property type="entry name" value="Homodimeric domain of signal transducing histidine kinase"/>
    <property type="match status" value="1"/>
</dbReference>
<dbReference type="Proteomes" id="UP000188627">
    <property type="component" value="Unassembled WGS sequence"/>
</dbReference>
<dbReference type="InterPro" id="IPR004358">
    <property type="entry name" value="Sig_transdc_His_kin-like_C"/>
</dbReference>
<gene>
    <name evidence="14" type="ORF">BZG74_08155</name>
</gene>
<dbReference type="PROSITE" id="PS50110">
    <property type="entry name" value="RESPONSE_REGULATORY"/>
    <property type="match status" value="1"/>
</dbReference>
<keyword evidence="6 14" id="KW-0418">Kinase</keyword>
<dbReference type="SMART" id="SM00448">
    <property type="entry name" value="REC"/>
    <property type="match status" value="1"/>
</dbReference>
<dbReference type="Pfam" id="PF00672">
    <property type="entry name" value="HAMP"/>
    <property type="match status" value="1"/>
</dbReference>
<feature type="transmembrane region" description="Helical" evidence="9">
    <location>
        <begin position="356"/>
        <end position="375"/>
    </location>
</feature>
<dbReference type="PROSITE" id="PS50885">
    <property type="entry name" value="HAMP"/>
    <property type="match status" value="1"/>
</dbReference>
<dbReference type="PANTHER" id="PTHR43047">
    <property type="entry name" value="TWO-COMPONENT HISTIDINE PROTEIN KINASE"/>
    <property type="match status" value="1"/>
</dbReference>
<dbReference type="InterPro" id="IPR036890">
    <property type="entry name" value="HATPase_C_sf"/>
</dbReference>
<feature type="modified residue" description="4-aspartylphosphate" evidence="7">
    <location>
        <position position="778"/>
    </location>
</feature>